<feature type="non-terminal residue" evidence="2">
    <location>
        <position position="1"/>
    </location>
</feature>
<dbReference type="OrthoDB" id="630895at2759"/>
<keyword evidence="1" id="KW-0472">Membrane</keyword>
<reference evidence="2 3" key="1">
    <citation type="journal article" date="2018" name="Sci. Rep.">
        <title>Comparative genomics provides insights into the lifestyle and reveals functional heterogeneity of dark septate endophytic fungi.</title>
        <authorList>
            <person name="Knapp D.G."/>
            <person name="Nemeth J.B."/>
            <person name="Barry K."/>
            <person name="Hainaut M."/>
            <person name="Henrissat B."/>
            <person name="Johnson J."/>
            <person name="Kuo A."/>
            <person name="Lim J.H.P."/>
            <person name="Lipzen A."/>
            <person name="Nolan M."/>
            <person name="Ohm R.A."/>
            <person name="Tamas L."/>
            <person name="Grigoriev I.V."/>
            <person name="Spatafora J.W."/>
            <person name="Nagy L.G."/>
            <person name="Kovacs G.M."/>
        </authorList>
    </citation>
    <scope>NUCLEOTIDE SEQUENCE [LARGE SCALE GENOMIC DNA]</scope>
    <source>
        <strain evidence="2 3">DSE2036</strain>
    </source>
</reference>
<feature type="transmembrane region" description="Helical" evidence="1">
    <location>
        <begin position="87"/>
        <end position="107"/>
    </location>
</feature>
<keyword evidence="3" id="KW-1185">Reference proteome</keyword>
<feature type="transmembrane region" description="Helical" evidence="1">
    <location>
        <begin position="192"/>
        <end position="214"/>
    </location>
</feature>
<keyword evidence="1" id="KW-1133">Transmembrane helix</keyword>
<evidence type="ECO:0000313" key="3">
    <source>
        <dbReference type="Proteomes" id="UP000244855"/>
    </source>
</evidence>
<dbReference type="Proteomes" id="UP000244855">
    <property type="component" value="Unassembled WGS sequence"/>
</dbReference>
<proteinExistence type="predicted"/>
<dbReference type="EMBL" id="KZ805312">
    <property type="protein sequence ID" value="PVI05713.1"/>
    <property type="molecule type" value="Genomic_DNA"/>
</dbReference>
<name>A0A2V1E556_9PLEO</name>
<evidence type="ECO:0000313" key="2">
    <source>
        <dbReference type="EMBL" id="PVI05713.1"/>
    </source>
</evidence>
<organism evidence="2 3">
    <name type="scientific">Periconia macrospinosa</name>
    <dbReference type="NCBI Taxonomy" id="97972"/>
    <lineage>
        <taxon>Eukaryota</taxon>
        <taxon>Fungi</taxon>
        <taxon>Dikarya</taxon>
        <taxon>Ascomycota</taxon>
        <taxon>Pezizomycotina</taxon>
        <taxon>Dothideomycetes</taxon>
        <taxon>Pleosporomycetidae</taxon>
        <taxon>Pleosporales</taxon>
        <taxon>Massarineae</taxon>
        <taxon>Periconiaceae</taxon>
        <taxon>Periconia</taxon>
    </lineage>
</organism>
<sequence>IATLPYYRFYRFNTAEPLTRIAELATRSPESIELYRSIGFWRERKLAELQFVSIACTVLAAAVIGAFSWDTIHTAHWLTHGFWHSSLIFSILGILLSATQIAALHALGPLPMTKRHRVIEPSRMRAAIARYSTLLMSTTTSRSVPRKKMMFTWQGPTMLMSYSVCSFIAGLTILVCSPLIRREGWGPGYNIAIMYLTVLAVAGPIFMFCSFWAYHHVKTDIQFADYEMEDADEGSLSYLKPVRETGNIWPGA</sequence>
<feature type="transmembrane region" description="Helical" evidence="1">
    <location>
        <begin position="159"/>
        <end position="180"/>
    </location>
</feature>
<protein>
    <submittedName>
        <fullName evidence="2">Uncharacterized protein</fullName>
    </submittedName>
</protein>
<feature type="transmembrane region" description="Helical" evidence="1">
    <location>
        <begin position="46"/>
        <end position="67"/>
    </location>
</feature>
<evidence type="ECO:0000256" key="1">
    <source>
        <dbReference type="SAM" id="Phobius"/>
    </source>
</evidence>
<keyword evidence="1" id="KW-0812">Transmembrane</keyword>
<gene>
    <name evidence="2" type="ORF">DM02DRAFT_516181</name>
</gene>
<dbReference type="AlphaFoldDB" id="A0A2V1E556"/>
<accession>A0A2V1E556</accession>